<keyword evidence="3 6" id="KW-0812">Transmembrane</keyword>
<feature type="transmembrane region" description="Helical" evidence="6">
    <location>
        <begin position="233"/>
        <end position="252"/>
    </location>
</feature>
<protein>
    <submittedName>
        <fullName evidence="8">DMT family transporter</fullName>
    </submittedName>
</protein>
<evidence type="ECO:0000313" key="9">
    <source>
        <dbReference type="Proteomes" id="UP000613255"/>
    </source>
</evidence>
<comment type="similarity">
    <text evidence="2">Belongs to the drug/metabolite transporter (DMT) superfamily. 10 TMS drug/metabolite exporter (DME) (TC 2.A.7.3) family.</text>
</comment>
<feature type="transmembrane region" description="Helical" evidence="6">
    <location>
        <begin position="27"/>
        <end position="46"/>
    </location>
</feature>
<feature type="transmembrane region" description="Helical" evidence="6">
    <location>
        <begin position="113"/>
        <end position="131"/>
    </location>
</feature>
<gene>
    <name evidence="8" type="ORF">JAO82_11760</name>
</gene>
<comment type="caution">
    <text evidence="8">The sequence shown here is derived from an EMBL/GenBank/DDBJ whole genome shotgun (WGS) entry which is preliminary data.</text>
</comment>
<evidence type="ECO:0000256" key="5">
    <source>
        <dbReference type="ARBA" id="ARBA00023136"/>
    </source>
</evidence>
<dbReference type="InterPro" id="IPR000620">
    <property type="entry name" value="EamA_dom"/>
</dbReference>
<feature type="transmembrane region" description="Helical" evidence="6">
    <location>
        <begin position="58"/>
        <end position="76"/>
    </location>
</feature>
<evidence type="ECO:0000256" key="6">
    <source>
        <dbReference type="SAM" id="Phobius"/>
    </source>
</evidence>
<dbReference type="InterPro" id="IPR037185">
    <property type="entry name" value="EmrE-like"/>
</dbReference>
<evidence type="ECO:0000256" key="4">
    <source>
        <dbReference type="ARBA" id="ARBA00022989"/>
    </source>
</evidence>
<feature type="transmembrane region" description="Helical" evidence="6">
    <location>
        <begin position="258"/>
        <end position="276"/>
    </location>
</feature>
<organism evidence="8 9">
    <name type="scientific">Pontibaca salina</name>
    <dbReference type="NCBI Taxonomy" id="2795731"/>
    <lineage>
        <taxon>Bacteria</taxon>
        <taxon>Pseudomonadati</taxon>
        <taxon>Pseudomonadota</taxon>
        <taxon>Alphaproteobacteria</taxon>
        <taxon>Rhodobacterales</taxon>
        <taxon>Roseobacteraceae</taxon>
        <taxon>Pontibaca</taxon>
    </lineage>
</organism>
<evidence type="ECO:0000256" key="3">
    <source>
        <dbReference type="ARBA" id="ARBA00022692"/>
    </source>
</evidence>
<feature type="domain" description="EamA" evidence="7">
    <location>
        <begin position="3"/>
        <end position="127"/>
    </location>
</feature>
<name>A0A934LZ60_9RHOB</name>
<feature type="transmembrane region" description="Helical" evidence="6">
    <location>
        <begin position="201"/>
        <end position="221"/>
    </location>
</feature>
<comment type="subcellular location">
    <subcellularLocation>
        <location evidence="1">Membrane</location>
        <topology evidence="1">Multi-pass membrane protein</topology>
    </subcellularLocation>
</comment>
<keyword evidence="9" id="KW-1185">Reference proteome</keyword>
<proteinExistence type="inferred from homology"/>
<dbReference type="GO" id="GO:0016020">
    <property type="term" value="C:membrane"/>
    <property type="evidence" value="ECO:0007669"/>
    <property type="project" value="UniProtKB-SubCell"/>
</dbReference>
<feature type="transmembrane region" description="Helical" evidence="6">
    <location>
        <begin position="137"/>
        <end position="155"/>
    </location>
</feature>
<evidence type="ECO:0000313" key="8">
    <source>
        <dbReference type="EMBL" id="MBI6630552.1"/>
    </source>
</evidence>
<evidence type="ECO:0000256" key="2">
    <source>
        <dbReference type="ARBA" id="ARBA00009853"/>
    </source>
</evidence>
<keyword evidence="4 6" id="KW-1133">Transmembrane helix</keyword>
<sequence length="293" mass="31059">MIVAMLLLPMGDSFSKSLTAIMPAAEVTMWRLLSQAVFLIPVAVVLRRRLHGRMFSPVVALSGLLITITLLGLIGAFAKMPIATAISIFFVEPLLLTLLAGPLLGERVGPRRIAAVVVGLIGALIVIRPGFTTFGFVVIYPLIAAASYALNMIVLRRASGTRSGLTVQCGASAYAGVGMLLAMIFWYGPEVVTEAPATFPLWAWGAIVAAGGLAATSFVLIAEAFRQVEASTLAPFQYLEILGATAVGYMVFGDFPDAMTWLGVAIILASGIYVFYREKKVATAETKARSGGR</sequence>
<dbReference type="SUPFAM" id="SSF103481">
    <property type="entry name" value="Multidrug resistance efflux transporter EmrE"/>
    <property type="match status" value="2"/>
</dbReference>
<evidence type="ECO:0000256" key="1">
    <source>
        <dbReference type="ARBA" id="ARBA00004141"/>
    </source>
</evidence>
<dbReference type="PANTHER" id="PTHR22911:SF6">
    <property type="entry name" value="SOLUTE CARRIER FAMILY 35 MEMBER G1"/>
    <property type="match status" value="1"/>
</dbReference>
<evidence type="ECO:0000259" key="7">
    <source>
        <dbReference type="Pfam" id="PF00892"/>
    </source>
</evidence>
<dbReference type="Proteomes" id="UP000613255">
    <property type="component" value="Unassembled WGS sequence"/>
</dbReference>
<dbReference type="EMBL" id="JAEIJD010000010">
    <property type="protein sequence ID" value="MBI6630552.1"/>
    <property type="molecule type" value="Genomic_DNA"/>
</dbReference>
<feature type="domain" description="EamA" evidence="7">
    <location>
        <begin position="138"/>
        <end position="273"/>
    </location>
</feature>
<dbReference type="Pfam" id="PF00892">
    <property type="entry name" value="EamA"/>
    <property type="match status" value="2"/>
</dbReference>
<dbReference type="Gene3D" id="1.10.3730.20">
    <property type="match status" value="1"/>
</dbReference>
<feature type="transmembrane region" description="Helical" evidence="6">
    <location>
        <begin position="167"/>
        <end position="189"/>
    </location>
</feature>
<reference evidence="8" key="1">
    <citation type="submission" date="2020-12" db="EMBL/GenBank/DDBJ databases">
        <title>Pontibaca salina gen. nov., sp. nov., isolated from marine sediment.</title>
        <authorList>
            <person name="Bo J."/>
            <person name="Wang S."/>
            <person name="Song X."/>
            <person name="Du Z."/>
        </authorList>
    </citation>
    <scope>NUCLEOTIDE SEQUENCE</scope>
    <source>
        <strain evidence="8">S1109L</strain>
    </source>
</reference>
<keyword evidence="5 6" id="KW-0472">Membrane</keyword>
<accession>A0A934LZ60</accession>
<feature type="transmembrane region" description="Helical" evidence="6">
    <location>
        <begin position="82"/>
        <end position="101"/>
    </location>
</feature>
<dbReference type="AlphaFoldDB" id="A0A934LZ60"/>
<dbReference type="PANTHER" id="PTHR22911">
    <property type="entry name" value="ACYL-MALONYL CONDENSING ENZYME-RELATED"/>
    <property type="match status" value="1"/>
</dbReference>